<comment type="caution">
    <text evidence="2">The sequence shown here is derived from an EMBL/GenBank/DDBJ whole genome shotgun (WGS) entry which is preliminary data.</text>
</comment>
<feature type="transmembrane region" description="Helical" evidence="1">
    <location>
        <begin position="33"/>
        <end position="58"/>
    </location>
</feature>
<name>A0A369AQB7_9FIRM</name>
<keyword evidence="3" id="KW-1185">Reference proteome</keyword>
<protein>
    <submittedName>
        <fullName evidence="2">Uncharacterized protein</fullName>
    </submittedName>
</protein>
<dbReference type="Proteomes" id="UP000253034">
    <property type="component" value="Unassembled WGS sequence"/>
</dbReference>
<evidence type="ECO:0000256" key="1">
    <source>
        <dbReference type="SAM" id="Phobius"/>
    </source>
</evidence>
<keyword evidence="1" id="KW-0472">Membrane</keyword>
<gene>
    <name evidence="2" type="ORF">DFR58_1298</name>
</gene>
<evidence type="ECO:0000313" key="2">
    <source>
        <dbReference type="EMBL" id="RCX10416.1"/>
    </source>
</evidence>
<reference evidence="2 3" key="1">
    <citation type="submission" date="2018-07" db="EMBL/GenBank/DDBJ databases">
        <title>Genomic Encyclopedia of Type Strains, Phase IV (KMG-IV): sequencing the most valuable type-strain genomes for metagenomic binning, comparative biology and taxonomic classification.</title>
        <authorList>
            <person name="Goeker M."/>
        </authorList>
    </citation>
    <scope>NUCLEOTIDE SEQUENCE [LARGE SCALE GENOMIC DNA]</scope>
    <source>
        <strain evidence="2 3">DSM 27016</strain>
    </source>
</reference>
<accession>A0A369AQB7</accession>
<evidence type="ECO:0000313" key="3">
    <source>
        <dbReference type="Proteomes" id="UP000253034"/>
    </source>
</evidence>
<dbReference type="RefSeq" id="WP_114299438.1">
    <property type="nucleotide sequence ID" value="NZ_QPJT01000029.1"/>
</dbReference>
<dbReference type="AlphaFoldDB" id="A0A369AQB7"/>
<dbReference type="EMBL" id="QPJT01000029">
    <property type="protein sequence ID" value="RCX10416.1"/>
    <property type="molecule type" value="Genomic_DNA"/>
</dbReference>
<organism evidence="2 3">
    <name type="scientific">Anaerobacterium chartisolvens</name>
    <dbReference type="NCBI Taxonomy" id="1297424"/>
    <lineage>
        <taxon>Bacteria</taxon>
        <taxon>Bacillati</taxon>
        <taxon>Bacillota</taxon>
        <taxon>Clostridia</taxon>
        <taxon>Eubacteriales</taxon>
        <taxon>Oscillospiraceae</taxon>
        <taxon>Anaerobacterium</taxon>
    </lineage>
</organism>
<keyword evidence="1" id="KW-1133">Transmembrane helix</keyword>
<sequence>MRNILAKENTIDRYIKRAVEVMNNQRGDGGGNALGIIIAIAIAILVGGVLLGLLNVAIPDLFNSMINKIKSNFSL</sequence>
<proteinExistence type="predicted"/>
<keyword evidence="1" id="KW-0812">Transmembrane</keyword>